<dbReference type="FunFam" id="1.10.540.10:FF:000002">
    <property type="entry name" value="Acyl-CoA dehydrogenase FadE19"/>
    <property type="match status" value="1"/>
</dbReference>
<dbReference type="InterPro" id="IPR009100">
    <property type="entry name" value="AcylCoA_DH/oxidase_NM_dom_sf"/>
</dbReference>
<dbReference type="InterPro" id="IPR009075">
    <property type="entry name" value="AcylCo_DH/oxidase_C"/>
</dbReference>
<dbReference type="InterPro" id="IPR036250">
    <property type="entry name" value="AcylCo_DH-like_C"/>
</dbReference>
<evidence type="ECO:0000256" key="5">
    <source>
        <dbReference type="ARBA" id="ARBA00023002"/>
    </source>
</evidence>
<dbReference type="GO" id="GO:0050660">
    <property type="term" value="F:flavin adenine dinucleotide binding"/>
    <property type="evidence" value="ECO:0007669"/>
    <property type="project" value="InterPro"/>
</dbReference>
<dbReference type="SUPFAM" id="SSF56645">
    <property type="entry name" value="Acyl-CoA dehydrogenase NM domain-like"/>
    <property type="match status" value="1"/>
</dbReference>
<dbReference type="FunFam" id="1.20.140.10:FF:000001">
    <property type="entry name" value="Acyl-CoA dehydrogenase"/>
    <property type="match status" value="1"/>
</dbReference>
<comment type="similarity">
    <text evidence="2 6">Belongs to the acyl-CoA dehydrogenase family.</text>
</comment>
<evidence type="ECO:0000259" key="8">
    <source>
        <dbReference type="Pfam" id="PF02770"/>
    </source>
</evidence>
<evidence type="ECO:0000256" key="3">
    <source>
        <dbReference type="ARBA" id="ARBA00022630"/>
    </source>
</evidence>
<keyword evidence="3 6" id="KW-0285">Flavoprotein</keyword>
<evidence type="ECO:0000256" key="1">
    <source>
        <dbReference type="ARBA" id="ARBA00001974"/>
    </source>
</evidence>
<dbReference type="PROSITE" id="PS00072">
    <property type="entry name" value="ACYL_COA_DH_1"/>
    <property type="match status" value="1"/>
</dbReference>
<dbReference type="InterPro" id="IPR013786">
    <property type="entry name" value="AcylCoA_DH/ox_N"/>
</dbReference>
<dbReference type="Proteomes" id="UP000218113">
    <property type="component" value="Unassembled WGS sequence"/>
</dbReference>
<dbReference type="PANTHER" id="PTHR43884:SF12">
    <property type="entry name" value="ISOVALERYL-COA DEHYDROGENASE, MITOCHONDRIAL-RELATED"/>
    <property type="match status" value="1"/>
</dbReference>
<dbReference type="InterPro" id="IPR006091">
    <property type="entry name" value="Acyl-CoA_Oxase/DH_mid-dom"/>
</dbReference>
<evidence type="ECO:0000256" key="6">
    <source>
        <dbReference type="RuleBase" id="RU362125"/>
    </source>
</evidence>
<dbReference type="SUPFAM" id="SSF47203">
    <property type="entry name" value="Acyl-CoA dehydrogenase C-terminal domain-like"/>
    <property type="match status" value="1"/>
</dbReference>
<protein>
    <submittedName>
        <fullName evidence="10">Acyl-CoA dehydrogenase</fullName>
    </submittedName>
</protein>
<dbReference type="PANTHER" id="PTHR43884">
    <property type="entry name" value="ACYL-COA DEHYDROGENASE"/>
    <property type="match status" value="1"/>
</dbReference>
<dbReference type="PIRSF" id="PIRSF016578">
    <property type="entry name" value="HsaA"/>
    <property type="match status" value="1"/>
</dbReference>
<dbReference type="InterPro" id="IPR046373">
    <property type="entry name" value="Acyl-CoA_Oxase/DH_mid-dom_sf"/>
</dbReference>
<evidence type="ECO:0000256" key="4">
    <source>
        <dbReference type="ARBA" id="ARBA00022827"/>
    </source>
</evidence>
<gene>
    <name evidence="10" type="ORF">COB67_04740</name>
</gene>
<sequence length="382" mass="42112">MDYSLSDEHQLIRQTVREFAETEIKPVAAELDEKEEFSVELTKKMGEVGLFGVTIPEEYGGHGLDYLAYCIALEEIARVDGSQAATLTAANSLGIGPLYYYGTEEQKHKYLPDLCSGQKLWAFGLTEPNAGSDSRGTQTKGVQTDEGWTVNGSKIFITNGSSEMCAGVTVQAITGKTENGRPEFTCFIVEAENPGFTAKTMHKKMMWRASDTAELYFDDCRVAEGDILGKRGEGSKQMLETLDNGRLGVAALGLGCAQGAYELALNYAKERKQFGKPICKFQAIAFKLADMATKIELARNLLYKACWLKDTGAPFSKEAAMAKLYCSEIAKEVADEAVQIHGGYGLMKEYDVERFYRDQRLLQIGEGTSEIQRLVISRMIGC</sequence>
<dbReference type="Gene3D" id="1.20.140.10">
    <property type="entry name" value="Butyryl-CoA Dehydrogenase, subunit A, domain 3"/>
    <property type="match status" value="1"/>
</dbReference>
<dbReference type="InterPro" id="IPR006089">
    <property type="entry name" value="Acyl-CoA_DH_CS"/>
</dbReference>
<evidence type="ECO:0000259" key="9">
    <source>
        <dbReference type="Pfam" id="PF02771"/>
    </source>
</evidence>
<feature type="domain" description="Acyl-CoA dehydrogenase/oxidase N-terminal" evidence="9">
    <location>
        <begin position="6"/>
        <end position="118"/>
    </location>
</feature>
<feature type="domain" description="Acyl-CoA oxidase/dehydrogenase middle" evidence="8">
    <location>
        <begin position="122"/>
        <end position="220"/>
    </location>
</feature>
<evidence type="ECO:0000313" key="11">
    <source>
        <dbReference type="Proteomes" id="UP000218113"/>
    </source>
</evidence>
<dbReference type="FunFam" id="2.40.110.10:FF:000002">
    <property type="entry name" value="Acyl-CoA dehydrogenase fadE12"/>
    <property type="match status" value="1"/>
</dbReference>
<feature type="domain" description="Acyl-CoA dehydrogenase/oxidase C-terminal" evidence="7">
    <location>
        <begin position="232"/>
        <end position="379"/>
    </location>
</feature>
<dbReference type="PROSITE" id="PS00073">
    <property type="entry name" value="ACYL_COA_DH_2"/>
    <property type="match status" value="1"/>
</dbReference>
<dbReference type="Gene3D" id="1.10.540.10">
    <property type="entry name" value="Acyl-CoA dehydrogenase/oxidase, N-terminal domain"/>
    <property type="match status" value="1"/>
</dbReference>
<proteinExistence type="inferred from homology"/>
<dbReference type="Gene3D" id="2.40.110.10">
    <property type="entry name" value="Butyryl-CoA Dehydrogenase, subunit A, domain 2"/>
    <property type="match status" value="1"/>
</dbReference>
<evidence type="ECO:0000256" key="2">
    <source>
        <dbReference type="ARBA" id="ARBA00009347"/>
    </source>
</evidence>
<keyword evidence="5 6" id="KW-0560">Oxidoreductase</keyword>
<dbReference type="InterPro" id="IPR037069">
    <property type="entry name" value="AcylCoA_DH/ox_N_sf"/>
</dbReference>
<dbReference type="AlphaFoldDB" id="A0A2A4T663"/>
<name>A0A2A4T663_9DELT</name>
<accession>A0A2A4T663</accession>
<organism evidence="10 11">
    <name type="scientific">SAR324 cluster bacterium</name>
    <dbReference type="NCBI Taxonomy" id="2024889"/>
    <lineage>
        <taxon>Bacteria</taxon>
        <taxon>Deltaproteobacteria</taxon>
        <taxon>SAR324 cluster</taxon>
    </lineage>
</organism>
<dbReference type="Pfam" id="PF02771">
    <property type="entry name" value="Acyl-CoA_dh_N"/>
    <property type="match status" value="1"/>
</dbReference>
<comment type="cofactor">
    <cofactor evidence="1 6">
        <name>FAD</name>
        <dbReference type="ChEBI" id="CHEBI:57692"/>
    </cofactor>
</comment>
<dbReference type="Pfam" id="PF00441">
    <property type="entry name" value="Acyl-CoA_dh_1"/>
    <property type="match status" value="1"/>
</dbReference>
<evidence type="ECO:0000259" key="7">
    <source>
        <dbReference type="Pfam" id="PF00441"/>
    </source>
</evidence>
<keyword evidence="4 6" id="KW-0274">FAD</keyword>
<dbReference type="EMBL" id="NVSR01000019">
    <property type="protein sequence ID" value="PCI29126.1"/>
    <property type="molecule type" value="Genomic_DNA"/>
</dbReference>
<comment type="caution">
    <text evidence="10">The sequence shown here is derived from an EMBL/GenBank/DDBJ whole genome shotgun (WGS) entry which is preliminary data.</text>
</comment>
<dbReference type="Pfam" id="PF02770">
    <property type="entry name" value="Acyl-CoA_dh_M"/>
    <property type="match status" value="1"/>
</dbReference>
<reference evidence="11" key="1">
    <citation type="submission" date="2017-08" db="EMBL/GenBank/DDBJ databases">
        <title>A dynamic microbial community with high functional redundancy inhabits the cold, oxic subseafloor aquifer.</title>
        <authorList>
            <person name="Tully B.J."/>
            <person name="Wheat C.G."/>
            <person name="Glazer B.T."/>
            <person name="Huber J.A."/>
        </authorList>
    </citation>
    <scope>NUCLEOTIDE SEQUENCE [LARGE SCALE GENOMIC DNA]</scope>
</reference>
<evidence type="ECO:0000313" key="10">
    <source>
        <dbReference type="EMBL" id="PCI29126.1"/>
    </source>
</evidence>
<dbReference type="GO" id="GO:0003995">
    <property type="term" value="F:acyl-CoA dehydrogenase activity"/>
    <property type="evidence" value="ECO:0007669"/>
    <property type="project" value="InterPro"/>
</dbReference>